<accession>A0ABV6FDQ7</accession>
<dbReference type="PANTHER" id="PTHR30627">
    <property type="entry name" value="PEPTIDOGLYCAN D,D-TRANSPEPTIDASE"/>
    <property type="match status" value="1"/>
</dbReference>
<reference evidence="8 9" key="1">
    <citation type="submission" date="2024-09" db="EMBL/GenBank/DDBJ databases">
        <authorList>
            <person name="Sun Q."/>
            <person name="Mori K."/>
        </authorList>
    </citation>
    <scope>NUCLEOTIDE SEQUENCE [LARGE SCALE GENOMIC DNA]</scope>
    <source>
        <strain evidence="8 9">CCM 7792</strain>
    </source>
</reference>
<sequence>MTATFNALLGHIAAHRTARRRARNLRAGARPATPRRRGVAPWTVLAAAVVLLGAAVLALSARSLSSSAGRAAPLDASVLAALQPLLGGVTIRVPHAPGVAVRQHGAAALVIASGMVAAAPVRIDLCTQALDPQRPLLLPLRIGYPFAEAAALAPGTPPRNVLLAGPGSTMPRVDLRGDARGPLRLAWNAGAASASWAGDAGNGVVTRGARGEAALGRSGWLVWKEGALRFTRRTSAACPQAGELLLQHYLPGPAGAGLVQAYGSGMAPAALRLAPGEYLVPAAAPPGLEDAQLFARLQARGLLRLGRSGLVELAPRDLALWQAAAPGVRAPLRGWEGVRIDDESRRLLERLYYRADGAFVREQVRVFNSERRLVAWRVRPGDRAQWLASVDGVPAARSDGLPVAAMRLFARLPQGWTPWQRVGAWDAGAWNGGTAATVVLAADARGPAELLVAGRVRRASGAALTVSGACDGRACPDRDAVQRVTLVPRPGAQRIVLEIEALDLGALADGADAAYRHLRLDGGQLAWHALPGTGGAGPGPVRPAQAEVRLLDRNGQPLWSGGRPSAAALAAGLGPLLGVHRDHGSSVAGMLARLPGPAHSGRLTLDLGLQAAAQAALDCIGLRQGAWDGKDCHGARTVQPGRQAGLVLLDAASGEVLAAAGAGTGAVDPAAWPEVRDFDRADPARSPLRLPAFQHDGGAERAPGSTFKVVSALGLEQAARDDAGLDALLQGMPLEAIDAAARARAYGFRTGAPAYPAAEAGGRGVRIGGARITNFREQEAGRRAVEGRLGLEQAMAHSINTWFAWTAESGDRSLLGQPQGGMPGVREIESGALDGVRPVAGMARMLGFGTPVRLDGGLLPPDYRWSGWDALQASASSLDPIQTRHEVRQMAIGLRMQATPLQMASVAAAVGQGRIVAPRLLAELDGREASVSPGPALGVRLDRIRAGMKGVVDGGTAAGAFRGREFDRLRAGLYGKTGTAPVGGDGLGTVWFMGWLEPGSLPGQTRRLAFASFVSRSELTGGAHAAPVVAALLRALHAAPQGRSDEKNGN</sequence>
<evidence type="ECO:0000256" key="2">
    <source>
        <dbReference type="ARBA" id="ARBA00007898"/>
    </source>
</evidence>
<evidence type="ECO:0000259" key="7">
    <source>
        <dbReference type="Pfam" id="PF00905"/>
    </source>
</evidence>
<keyword evidence="4" id="KW-0732">Signal</keyword>
<dbReference type="Gene3D" id="3.40.710.10">
    <property type="entry name" value="DD-peptidase/beta-lactamase superfamily"/>
    <property type="match status" value="1"/>
</dbReference>
<evidence type="ECO:0000256" key="3">
    <source>
        <dbReference type="ARBA" id="ARBA00012865"/>
    </source>
</evidence>
<evidence type="ECO:0000256" key="5">
    <source>
        <dbReference type="ARBA" id="ARBA00022801"/>
    </source>
</evidence>
<dbReference type="EMBL" id="JBHLWP010000009">
    <property type="protein sequence ID" value="MFC0251663.1"/>
    <property type="molecule type" value="Genomic_DNA"/>
</dbReference>
<organism evidence="8 9">
    <name type="scientific">Massilia consociata</name>
    <dbReference type="NCBI Taxonomy" id="760117"/>
    <lineage>
        <taxon>Bacteria</taxon>
        <taxon>Pseudomonadati</taxon>
        <taxon>Pseudomonadota</taxon>
        <taxon>Betaproteobacteria</taxon>
        <taxon>Burkholderiales</taxon>
        <taxon>Oxalobacteraceae</taxon>
        <taxon>Telluria group</taxon>
        <taxon>Massilia</taxon>
    </lineage>
</organism>
<dbReference type="Pfam" id="PF00905">
    <property type="entry name" value="Transpeptidase"/>
    <property type="match status" value="1"/>
</dbReference>
<evidence type="ECO:0000313" key="9">
    <source>
        <dbReference type="Proteomes" id="UP001589773"/>
    </source>
</evidence>
<dbReference type="RefSeq" id="WP_379678492.1">
    <property type="nucleotide sequence ID" value="NZ_JBHLWP010000009.1"/>
</dbReference>
<dbReference type="PANTHER" id="PTHR30627:SF6">
    <property type="entry name" value="BETA-LACTAMASE YBXI-RELATED"/>
    <property type="match status" value="1"/>
</dbReference>
<feature type="domain" description="Penicillin-binding protein transpeptidase" evidence="7">
    <location>
        <begin position="778"/>
        <end position="1033"/>
    </location>
</feature>
<dbReference type="EC" id="3.5.2.6" evidence="3"/>
<comment type="catalytic activity">
    <reaction evidence="1">
        <text>a beta-lactam + H2O = a substituted beta-amino acid</text>
        <dbReference type="Rhea" id="RHEA:20401"/>
        <dbReference type="ChEBI" id="CHEBI:15377"/>
        <dbReference type="ChEBI" id="CHEBI:35627"/>
        <dbReference type="ChEBI" id="CHEBI:140347"/>
        <dbReference type="EC" id="3.5.2.6"/>
    </reaction>
</comment>
<comment type="caution">
    <text evidence="8">The sequence shown here is derived from an EMBL/GenBank/DDBJ whole genome shotgun (WGS) entry which is preliminary data.</text>
</comment>
<evidence type="ECO:0000256" key="6">
    <source>
        <dbReference type="ARBA" id="ARBA00023251"/>
    </source>
</evidence>
<dbReference type="InterPro" id="IPR001460">
    <property type="entry name" value="PCN-bd_Tpept"/>
</dbReference>
<evidence type="ECO:0000313" key="8">
    <source>
        <dbReference type="EMBL" id="MFC0251663.1"/>
    </source>
</evidence>
<proteinExistence type="inferred from homology"/>
<dbReference type="SUPFAM" id="SSF56601">
    <property type="entry name" value="beta-lactamase/transpeptidase-like"/>
    <property type="match status" value="1"/>
</dbReference>
<evidence type="ECO:0000256" key="4">
    <source>
        <dbReference type="ARBA" id="ARBA00022729"/>
    </source>
</evidence>
<keyword evidence="6" id="KW-0046">Antibiotic resistance</keyword>
<dbReference type="InterPro" id="IPR050515">
    <property type="entry name" value="Beta-lactam/transpept"/>
</dbReference>
<keyword evidence="5" id="KW-0378">Hydrolase</keyword>
<comment type="similarity">
    <text evidence="2">Belongs to the class-D beta-lactamase family.</text>
</comment>
<dbReference type="Proteomes" id="UP001589773">
    <property type="component" value="Unassembled WGS sequence"/>
</dbReference>
<protein>
    <recommendedName>
        <fullName evidence="3">beta-lactamase</fullName>
        <ecNumber evidence="3">3.5.2.6</ecNumber>
    </recommendedName>
</protein>
<gene>
    <name evidence="8" type="ORF">ACFFJK_07155</name>
</gene>
<name>A0ABV6FDQ7_9BURK</name>
<dbReference type="InterPro" id="IPR012338">
    <property type="entry name" value="Beta-lactam/transpept-like"/>
</dbReference>
<evidence type="ECO:0000256" key="1">
    <source>
        <dbReference type="ARBA" id="ARBA00001526"/>
    </source>
</evidence>
<keyword evidence="9" id="KW-1185">Reference proteome</keyword>